<dbReference type="GO" id="GO:0006882">
    <property type="term" value="P:intracellular zinc ion homeostasis"/>
    <property type="evidence" value="ECO:0007669"/>
    <property type="project" value="TreeGrafter"/>
</dbReference>
<dbReference type="InterPro" id="IPR050291">
    <property type="entry name" value="CDF_Transporter"/>
</dbReference>
<evidence type="ECO:0000256" key="1">
    <source>
        <dbReference type="ARBA" id="ARBA00004141"/>
    </source>
</evidence>
<keyword evidence="5 7" id="KW-1133">Transmembrane helix</keyword>
<gene>
    <name evidence="10" type="ORF">DFE_1341</name>
</gene>
<evidence type="ECO:0000256" key="7">
    <source>
        <dbReference type="SAM" id="Phobius"/>
    </source>
</evidence>
<dbReference type="AlphaFoldDB" id="A0A2Z6AXT9"/>
<dbReference type="OrthoDB" id="9806522at2"/>
<dbReference type="SUPFAM" id="SSF161111">
    <property type="entry name" value="Cation efflux protein transmembrane domain-like"/>
    <property type="match status" value="1"/>
</dbReference>
<dbReference type="Pfam" id="PF01545">
    <property type="entry name" value="Cation_efflux"/>
    <property type="match status" value="1"/>
</dbReference>
<dbReference type="RefSeq" id="WP_126377864.1">
    <property type="nucleotide sequence ID" value="NZ_AP017378.1"/>
</dbReference>
<dbReference type="Gene3D" id="1.20.1510.10">
    <property type="entry name" value="Cation efflux protein transmembrane domain"/>
    <property type="match status" value="1"/>
</dbReference>
<comment type="similarity">
    <text evidence="2">Belongs to the cation diffusion facilitator (CDF) transporter (TC 2.A.4) family.</text>
</comment>
<dbReference type="GO" id="GO:0015341">
    <property type="term" value="F:zinc efflux antiporter activity"/>
    <property type="evidence" value="ECO:0007669"/>
    <property type="project" value="TreeGrafter"/>
</dbReference>
<dbReference type="SUPFAM" id="SSF160240">
    <property type="entry name" value="Cation efflux protein cytoplasmic domain-like"/>
    <property type="match status" value="1"/>
</dbReference>
<dbReference type="GO" id="GO:0005886">
    <property type="term" value="C:plasma membrane"/>
    <property type="evidence" value="ECO:0007669"/>
    <property type="project" value="TreeGrafter"/>
</dbReference>
<dbReference type="InterPro" id="IPR058533">
    <property type="entry name" value="Cation_efflux_TM"/>
</dbReference>
<dbReference type="Pfam" id="PF16916">
    <property type="entry name" value="ZT_dimer"/>
    <property type="match status" value="1"/>
</dbReference>
<dbReference type="InterPro" id="IPR036837">
    <property type="entry name" value="Cation_efflux_CTD_sf"/>
</dbReference>
<organism evidence="10 11">
    <name type="scientific">Desulfovibrio ferrophilus</name>
    <dbReference type="NCBI Taxonomy" id="241368"/>
    <lineage>
        <taxon>Bacteria</taxon>
        <taxon>Pseudomonadati</taxon>
        <taxon>Thermodesulfobacteriota</taxon>
        <taxon>Desulfovibrionia</taxon>
        <taxon>Desulfovibrionales</taxon>
        <taxon>Desulfovibrionaceae</taxon>
        <taxon>Desulfovibrio</taxon>
    </lineage>
</organism>
<name>A0A2Z6AXT9_9BACT</name>
<dbReference type="GO" id="GO:0015086">
    <property type="term" value="F:cadmium ion transmembrane transporter activity"/>
    <property type="evidence" value="ECO:0007669"/>
    <property type="project" value="TreeGrafter"/>
</dbReference>
<feature type="transmembrane region" description="Helical" evidence="7">
    <location>
        <begin position="153"/>
        <end position="174"/>
    </location>
</feature>
<feature type="transmembrane region" description="Helical" evidence="7">
    <location>
        <begin position="110"/>
        <end position="132"/>
    </location>
</feature>
<proteinExistence type="inferred from homology"/>
<dbReference type="Proteomes" id="UP000269883">
    <property type="component" value="Chromosome"/>
</dbReference>
<evidence type="ECO:0000256" key="3">
    <source>
        <dbReference type="ARBA" id="ARBA00022448"/>
    </source>
</evidence>
<accession>A0A2Z6AXT9</accession>
<dbReference type="EMBL" id="AP017378">
    <property type="protein sequence ID" value="BBD08067.1"/>
    <property type="molecule type" value="Genomic_DNA"/>
</dbReference>
<evidence type="ECO:0000256" key="4">
    <source>
        <dbReference type="ARBA" id="ARBA00022692"/>
    </source>
</evidence>
<keyword evidence="3" id="KW-0813">Transport</keyword>
<comment type="subcellular location">
    <subcellularLocation>
        <location evidence="1">Membrane</location>
        <topology evidence="1">Multi-pass membrane protein</topology>
    </subcellularLocation>
</comment>
<keyword evidence="11" id="KW-1185">Reference proteome</keyword>
<keyword evidence="6 7" id="KW-0472">Membrane</keyword>
<feature type="transmembrane region" description="Helical" evidence="7">
    <location>
        <begin position="42"/>
        <end position="60"/>
    </location>
</feature>
<feature type="domain" description="Cation efflux protein cytoplasmic" evidence="9">
    <location>
        <begin position="210"/>
        <end position="287"/>
    </location>
</feature>
<evidence type="ECO:0000256" key="2">
    <source>
        <dbReference type="ARBA" id="ARBA00008114"/>
    </source>
</evidence>
<evidence type="ECO:0000313" key="11">
    <source>
        <dbReference type="Proteomes" id="UP000269883"/>
    </source>
</evidence>
<dbReference type="NCBIfam" id="TIGR01297">
    <property type="entry name" value="CDF"/>
    <property type="match status" value="1"/>
</dbReference>
<dbReference type="GO" id="GO:0015093">
    <property type="term" value="F:ferrous iron transmembrane transporter activity"/>
    <property type="evidence" value="ECO:0007669"/>
    <property type="project" value="TreeGrafter"/>
</dbReference>
<evidence type="ECO:0000256" key="5">
    <source>
        <dbReference type="ARBA" id="ARBA00022989"/>
    </source>
</evidence>
<feature type="domain" description="Cation efflux protein transmembrane" evidence="8">
    <location>
        <begin position="10"/>
        <end position="204"/>
    </location>
</feature>
<sequence length="328" mass="34411">MATSPTRYALYSIAASVTTLVLKFGAYFLTGSVGILSDATESLVNLAAAMLALVVLTHAMRPADDSHAYGHGKAEYFSSGVEGILIIVAAIGIVSASVGRFMDPVLPQRLGLGLGMALLASVVNFATAKAMLGAAKRFDSITLEADAKHLMTDVWTSVGLVVGLSVLMVAPASWAVLDPAIAVLMAVNIVFTGVSLIRRSFWGLMDMALPEAELKAVDMAIRTHAGPQAEYHALRTRKSGARRFIDFHLLVPGMASVAQSHALCCAIESEIHAHLPGTQVTIHVEPHEDAASHDGWVIGGACGAKLGHDNAPCAEQCNSGKSEAKESK</sequence>
<dbReference type="PANTHER" id="PTHR43840:SF15">
    <property type="entry name" value="MITOCHONDRIAL METAL TRANSPORTER 1-RELATED"/>
    <property type="match status" value="1"/>
</dbReference>
<dbReference type="PANTHER" id="PTHR43840">
    <property type="entry name" value="MITOCHONDRIAL METAL TRANSPORTER 1-RELATED"/>
    <property type="match status" value="1"/>
</dbReference>
<evidence type="ECO:0000256" key="6">
    <source>
        <dbReference type="ARBA" id="ARBA00023136"/>
    </source>
</evidence>
<evidence type="ECO:0000313" key="10">
    <source>
        <dbReference type="EMBL" id="BBD08067.1"/>
    </source>
</evidence>
<dbReference type="InterPro" id="IPR002524">
    <property type="entry name" value="Cation_efflux"/>
</dbReference>
<keyword evidence="4 7" id="KW-0812">Transmembrane</keyword>
<feature type="transmembrane region" description="Helical" evidence="7">
    <location>
        <begin position="81"/>
        <end position="98"/>
    </location>
</feature>
<evidence type="ECO:0000259" key="8">
    <source>
        <dbReference type="Pfam" id="PF01545"/>
    </source>
</evidence>
<feature type="transmembrane region" description="Helical" evidence="7">
    <location>
        <begin position="9"/>
        <end position="30"/>
    </location>
</feature>
<feature type="transmembrane region" description="Helical" evidence="7">
    <location>
        <begin position="180"/>
        <end position="197"/>
    </location>
</feature>
<reference evidence="10 11" key="1">
    <citation type="journal article" date="2018" name="Sci. Adv.">
        <title>Multi-heme cytochromes provide a pathway for survival in energy-limited environments.</title>
        <authorList>
            <person name="Deng X."/>
            <person name="Dohmae N."/>
            <person name="Nealson K.H."/>
            <person name="Hashimoto K."/>
            <person name="Okamoto A."/>
        </authorList>
    </citation>
    <scope>NUCLEOTIDE SEQUENCE [LARGE SCALE GENOMIC DNA]</scope>
    <source>
        <strain evidence="10 11">IS5</strain>
    </source>
</reference>
<dbReference type="KEGG" id="dfl:DFE_1341"/>
<dbReference type="InterPro" id="IPR027469">
    <property type="entry name" value="Cation_efflux_TMD_sf"/>
</dbReference>
<dbReference type="Gene3D" id="3.30.70.1350">
    <property type="entry name" value="Cation efflux protein, cytoplasmic domain"/>
    <property type="match status" value="1"/>
</dbReference>
<dbReference type="InterPro" id="IPR027470">
    <property type="entry name" value="Cation_efflux_CTD"/>
</dbReference>
<evidence type="ECO:0000259" key="9">
    <source>
        <dbReference type="Pfam" id="PF16916"/>
    </source>
</evidence>
<protein>
    <submittedName>
        <fullName evidence="10">Cation diffusion facilitator family transporter</fullName>
    </submittedName>
</protein>